<dbReference type="OrthoDB" id="8587856at2"/>
<protein>
    <submittedName>
        <fullName evidence="2">Amino acid ABC transporter substrate-binding protein</fullName>
    </submittedName>
</protein>
<organism evidence="2 3">
    <name type="scientific">Pseudoalteromonas aurantia</name>
    <dbReference type="NCBI Taxonomy" id="43654"/>
    <lineage>
        <taxon>Bacteria</taxon>
        <taxon>Pseudomonadati</taxon>
        <taxon>Pseudomonadota</taxon>
        <taxon>Gammaproteobacteria</taxon>
        <taxon>Alteromonadales</taxon>
        <taxon>Pseudoalteromonadaceae</taxon>
        <taxon>Pseudoalteromonas</taxon>
    </lineage>
</organism>
<sequence length="237" mass="27184">MYLRFLLLLSVFSGSAFASKLNIVTEDFPLFQYYEQGELVGSAVDKVKAVLQRANINYTLGVNQWSVSYIAALRDPNTCIFSTGRSKTRESLFTWVFPIAHFTTSFYGLKSEHIDVSSLNDAKNYKTGVIRNNYSHQYLRARGFSEDEHLVMLSSFDRVFELLETRKGLLDLVILNDAQFDFRALKDPFTKQLKKVFTLKNQGAQLYFACNKQVEKDTIDKISNAYKALLNESLLFD</sequence>
<accession>A0A5S3VCF0</accession>
<reference evidence="3" key="2">
    <citation type="submission" date="2019-06" db="EMBL/GenBank/DDBJ databases">
        <title>Co-occurence of chitin degradation, pigmentation and bioactivity in marine Pseudoalteromonas.</title>
        <authorList>
            <person name="Sonnenschein E.C."/>
            <person name="Bech P.K."/>
        </authorList>
    </citation>
    <scope>NUCLEOTIDE SEQUENCE [LARGE SCALE GENOMIC DNA]</scope>
    <source>
        <strain evidence="3">S3790</strain>
    </source>
</reference>
<dbReference type="AlphaFoldDB" id="A0A5S3VCF0"/>
<dbReference type="PANTHER" id="PTHR38834:SF3">
    <property type="entry name" value="SOLUTE-BINDING PROTEIN FAMILY 3_N-TERMINAL DOMAIN-CONTAINING PROTEIN"/>
    <property type="match status" value="1"/>
</dbReference>
<keyword evidence="1" id="KW-0732">Signal</keyword>
<feature type="chain" id="PRO_5024393970" evidence="1">
    <location>
        <begin position="19"/>
        <end position="237"/>
    </location>
</feature>
<dbReference type="EMBL" id="PNBX01000014">
    <property type="protein sequence ID" value="TMO69673.1"/>
    <property type="molecule type" value="Genomic_DNA"/>
</dbReference>
<gene>
    <name evidence="2" type="ORF">CWC19_04270</name>
</gene>
<comment type="caution">
    <text evidence="2">The sequence shown here is derived from an EMBL/GenBank/DDBJ whole genome shotgun (WGS) entry which is preliminary data.</text>
</comment>
<dbReference type="RefSeq" id="WP_138590306.1">
    <property type="nucleotide sequence ID" value="NZ_PNBX01000014.1"/>
</dbReference>
<evidence type="ECO:0000313" key="3">
    <source>
        <dbReference type="Proteomes" id="UP000307217"/>
    </source>
</evidence>
<evidence type="ECO:0000313" key="2">
    <source>
        <dbReference type="EMBL" id="TMO69673.1"/>
    </source>
</evidence>
<dbReference type="PANTHER" id="PTHR38834">
    <property type="entry name" value="PERIPLASMIC SUBSTRATE BINDING PROTEIN FAMILY 3"/>
    <property type="match status" value="1"/>
</dbReference>
<dbReference type="Gene3D" id="3.40.190.10">
    <property type="entry name" value="Periplasmic binding protein-like II"/>
    <property type="match status" value="2"/>
</dbReference>
<proteinExistence type="predicted"/>
<dbReference type="SUPFAM" id="SSF53850">
    <property type="entry name" value="Periplasmic binding protein-like II"/>
    <property type="match status" value="1"/>
</dbReference>
<dbReference type="Proteomes" id="UP000307217">
    <property type="component" value="Unassembled WGS sequence"/>
</dbReference>
<evidence type="ECO:0000256" key="1">
    <source>
        <dbReference type="SAM" id="SignalP"/>
    </source>
</evidence>
<name>A0A5S3VCF0_9GAMM</name>
<reference evidence="2 3" key="1">
    <citation type="submission" date="2018-01" db="EMBL/GenBank/DDBJ databases">
        <authorList>
            <person name="Paulsen S."/>
            <person name="Gram L.K."/>
        </authorList>
    </citation>
    <scope>NUCLEOTIDE SEQUENCE [LARGE SCALE GENOMIC DNA]</scope>
    <source>
        <strain evidence="2 3">S3790</strain>
    </source>
</reference>
<feature type="signal peptide" evidence="1">
    <location>
        <begin position="1"/>
        <end position="18"/>
    </location>
</feature>